<dbReference type="InterPro" id="IPR000524">
    <property type="entry name" value="Tscrpt_reg_HTH_GntR"/>
</dbReference>
<gene>
    <name evidence="5" type="primary">yvoA_1</name>
    <name evidence="5" type="ORF">NCTC10138_00157</name>
</gene>
<keyword evidence="1" id="KW-0805">Transcription regulation</keyword>
<accession>A0A449BBG7</accession>
<reference evidence="5 6" key="1">
    <citation type="submission" date="2019-01" db="EMBL/GenBank/DDBJ databases">
        <authorList>
            <consortium name="Pathogen Informatics"/>
        </authorList>
    </citation>
    <scope>NUCLEOTIDE SEQUENCE [LARGE SCALE GENOMIC DNA]</scope>
    <source>
        <strain evidence="5 6">NCTC10138</strain>
    </source>
</reference>
<dbReference type="GO" id="GO:0003677">
    <property type="term" value="F:DNA binding"/>
    <property type="evidence" value="ECO:0007669"/>
    <property type="project" value="UniProtKB-KW"/>
</dbReference>
<evidence type="ECO:0000256" key="2">
    <source>
        <dbReference type="ARBA" id="ARBA00023125"/>
    </source>
</evidence>
<evidence type="ECO:0000256" key="3">
    <source>
        <dbReference type="ARBA" id="ARBA00023163"/>
    </source>
</evidence>
<dbReference type="Pfam" id="PF07702">
    <property type="entry name" value="UTRA"/>
    <property type="match status" value="1"/>
</dbReference>
<proteinExistence type="predicted"/>
<dbReference type="InterPro" id="IPR028978">
    <property type="entry name" value="Chorismate_lyase_/UTRA_dom_sf"/>
</dbReference>
<dbReference type="CDD" id="cd07377">
    <property type="entry name" value="WHTH_GntR"/>
    <property type="match status" value="1"/>
</dbReference>
<dbReference type="InterPro" id="IPR050679">
    <property type="entry name" value="Bact_HTH_transcr_reg"/>
</dbReference>
<dbReference type="SUPFAM" id="SSF46785">
    <property type="entry name" value="Winged helix' DNA-binding domain"/>
    <property type="match status" value="1"/>
</dbReference>
<dbReference type="PANTHER" id="PTHR44846:SF1">
    <property type="entry name" value="MANNOSYL-D-GLYCERATE TRANSPORT_METABOLISM SYSTEM REPRESSOR MNGR-RELATED"/>
    <property type="match status" value="1"/>
</dbReference>
<dbReference type="STRING" id="1278311.GCA_000428705_00690"/>
<dbReference type="Pfam" id="PF00392">
    <property type="entry name" value="GntR"/>
    <property type="match status" value="1"/>
</dbReference>
<dbReference type="Gene3D" id="1.10.10.10">
    <property type="entry name" value="Winged helix-like DNA-binding domain superfamily/Winged helix DNA-binding domain"/>
    <property type="match status" value="1"/>
</dbReference>
<feature type="domain" description="HTH gntR-type" evidence="4">
    <location>
        <begin position="3"/>
        <end position="71"/>
    </location>
</feature>
<dbReference type="AlphaFoldDB" id="A0A449BBG7"/>
<dbReference type="InterPro" id="IPR036390">
    <property type="entry name" value="WH_DNA-bd_sf"/>
</dbReference>
<evidence type="ECO:0000313" key="6">
    <source>
        <dbReference type="Proteomes" id="UP000289841"/>
    </source>
</evidence>
<dbReference type="PROSITE" id="PS50949">
    <property type="entry name" value="HTH_GNTR"/>
    <property type="match status" value="1"/>
</dbReference>
<dbReference type="InterPro" id="IPR036388">
    <property type="entry name" value="WH-like_DNA-bd_sf"/>
</dbReference>
<organism evidence="5 6">
    <name type="scientific">Haploplasma axanthum</name>
    <name type="common">Acholeplasma axanthum</name>
    <dbReference type="NCBI Taxonomy" id="29552"/>
    <lineage>
        <taxon>Bacteria</taxon>
        <taxon>Bacillati</taxon>
        <taxon>Mycoplasmatota</taxon>
        <taxon>Mollicutes</taxon>
        <taxon>Acholeplasmatales</taxon>
        <taxon>Acholeplasmataceae</taxon>
        <taxon>Haploplasma</taxon>
    </lineage>
</organism>
<evidence type="ECO:0000256" key="1">
    <source>
        <dbReference type="ARBA" id="ARBA00023015"/>
    </source>
</evidence>
<dbReference type="InterPro" id="IPR011663">
    <property type="entry name" value="UTRA"/>
</dbReference>
<evidence type="ECO:0000259" key="4">
    <source>
        <dbReference type="PROSITE" id="PS50949"/>
    </source>
</evidence>
<dbReference type="FunFam" id="1.10.10.10:FF:000079">
    <property type="entry name" value="GntR family transcriptional regulator"/>
    <property type="match status" value="1"/>
</dbReference>
<keyword evidence="6" id="KW-1185">Reference proteome</keyword>
<dbReference type="GO" id="GO:0045892">
    <property type="term" value="P:negative regulation of DNA-templated transcription"/>
    <property type="evidence" value="ECO:0007669"/>
    <property type="project" value="TreeGrafter"/>
</dbReference>
<keyword evidence="3" id="KW-0804">Transcription</keyword>
<evidence type="ECO:0000313" key="5">
    <source>
        <dbReference type="EMBL" id="VEU79793.1"/>
    </source>
</evidence>
<dbReference type="SMART" id="SM00345">
    <property type="entry name" value="HTH_GNTR"/>
    <property type="match status" value="1"/>
</dbReference>
<dbReference type="Proteomes" id="UP000289841">
    <property type="component" value="Chromosome"/>
</dbReference>
<dbReference type="SMART" id="SM00866">
    <property type="entry name" value="UTRA"/>
    <property type="match status" value="1"/>
</dbReference>
<name>A0A449BBG7_HAPAX</name>
<dbReference type="EMBL" id="LR215048">
    <property type="protein sequence ID" value="VEU79793.1"/>
    <property type="molecule type" value="Genomic_DNA"/>
</dbReference>
<dbReference type="GO" id="GO:0003700">
    <property type="term" value="F:DNA-binding transcription factor activity"/>
    <property type="evidence" value="ECO:0007669"/>
    <property type="project" value="InterPro"/>
</dbReference>
<dbReference type="RefSeq" id="WP_035375651.1">
    <property type="nucleotide sequence ID" value="NZ_LR215048.1"/>
</dbReference>
<dbReference type="PRINTS" id="PR00035">
    <property type="entry name" value="HTHGNTR"/>
</dbReference>
<dbReference type="KEGG" id="aaxa:NCTC10138_00157"/>
<dbReference type="SUPFAM" id="SSF64288">
    <property type="entry name" value="Chorismate lyase-like"/>
    <property type="match status" value="1"/>
</dbReference>
<protein>
    <submittedName>
        <fullName evidence="5">GntR family transcriptional regulator</fullName>
    </submittedName>
</protein>
<sequence length="236" mass="27716">MQLPIYQIIENDIKEQIKNHKIKSGDPIPSENQLKDMYNVSRMTVRQALNNLVNDGYLYKHKGKGTFVSKRKIEKNIHGVRSFTEEMKAMGRVVKNEVIKFDEIEPTNEIREKLFLNENEKVIHIERVRYGDDIPVLHEELYIPHDIFKDLTIEDMSESFYQYVEGTKGYKISHCVQSIEARTPDKNISNALKISKNDPVLNIVRHTFLGNGRPFEYVISTYRSDQYRFVQYAVKD</sequence>
<dbReference type="PANTHER" id="PTHR44846">
    <property type="entry name" value="MANNOSYL-D-GLYCERATE TRANSPORT/METABOLISM SYSTEM REPRESSOR MNGR-RELATED"/>
    <property type="match status" value="1"/>
</dbReference>
<keyword evidence="2" id="KW-0238">DNA-binding</keyword>
<dbReference type="Gene3D" id="3.40.1410.10">
    <property type="entry name" value="Chorismate lyase-like"/>
    <property type="match status" value="1"/>
</dbReference>